<feature type="compositionally biased region" description="Basic residues" evidence="1">
    <location>
        <begin position="223"/>
        <end position="237"/>
    </location>
</feature>
<dbReference type="Gene3D" id="1.20.58.1090">
    <property type="entry name" value="Phage polarity suppression protein monomer"/>
    <property type="match status" value="1"/>
</dbReference>
<reference evidence="3" key="1">
    <citation type="submission" date="2016-10" db="EMBL/GenBank/DDBJ databases">
        <authorList>
            <person name="Varghese N."/>
            <person name="Submissions S."/>
        </authorList>
    </citation>
    <scope>NUCLEOTIDE SEQUENCE [LARGE SCALE GENOMIC DNA]</scope>
    <source>
        <strain evidence="3">8N4</strain>
    </source>
</reference>
<dbReference type="InterPro" id="IPR010006">
    <property type="entry name" value="Phage_P4_Psu"/>
</dbReference>
<dbReference type="OrthoDB" id="6538985at2"/>
<name>A0A1H9D9N4_9GAMM</name>
<dbReference type="Pfam" id="PF07455">
    <property type="entry name" value="Psu"/>
    <property type="match status" value="1"/>
</dbReference>
<proteinExistence type="predicted"/>
<feature type="region of interest" description="Disordered" evidence="1">
    <location>
        <begin position="213"/>
        <end position="237"/>
    </location>
</feature>
<accession>A0A1H9D9N4</accession>
<evidence type="ECO:0000256" key="1">
    <source>
        <dbReference type="SAM" id="MobiDB-lite"/>
    </source>
</evidence>
<dbReference type="AlphaFoldDB" id="A0A1H9D9N4"/>
<dbReference type="RefSeq" id="WP_092671373.1">
    <property type="nucleotide sequence ID" value="NZ_FOGC01000001.1"/>
</dbReference>
<dbReference type="Proteomes" id="UP000242515">
    <property type="component" value="Unassembled WGS sequence"/>
</dbReference>
<evidence type="ECO:0000313" key="2">
    <source>
        <dbReference type="EMBL" id="SEQ09478.1"/>
    </source>
</evidence>
<gene>
    <name evidence="2" type="ORF">SAMN05216522_101175</name>
</gene>
<organism evidence="2 3">
    <name type="scientific">Rosenbergiella nectarea</name>
    <dbReference type="NCBI Taxonomy" id="988801"/>
    <lineage>
        <taxon>Bacteria</taxon>
        <taxon>Pseudomonadati</taxon>
        <taxon>Pseudomonadota</taxon>
        <taxon>Gammaproteobacteria</taxon>
        <taxon>Enterobacterales</taxon>
        <taxon>Erwiniaceae</taxon>
        <taxon>Rosenbergiella</taxon>
    </lineage>
</organism>
<dbReference type="EMBL" id="FOGC01000001">
    <property type="protein sequence ID" value="SEQ09478.1"/>
    <property type="molecule type" value="Genomic_DNA"/>
</dbReference>
<keyword evidence="3" id="KW-1185">Reference proteome</keyword>
<evidence type="ECO:0008006" key="4">
    <source>
        <dbReference type="Google" id="ProtNLM"/>
    </source>
</evidence>
<sequence>MSTPQNDLINYLPAATQNAIADVEKTKSAWLAARAIESKATARVDTIKARRNEAAANAEAQNKRWHELFRANEGEMTKEMRALRSEVALDRESLEVFDELISTTEEEIETIPWDTADRAFEYIGAHRHFKRIRANQLWAEFMSQHGAQLTQLLTLMNETLRDSTENHYDEKTALTNFVKNEVLSRVFSNDELPNDPAFTLVGHYPASASHYDYRKGGTPAARSKIRARREAKKQGGK</sequence>
<protein>
    <recommendedName>
        <fullName evidence="4">Phage polarity suppression protein (Psu)</fullName>
    </recommendedName>
</protein>
<evidence type="ECO:0000313" key="3">
    <source>
        <dbReference type="Proteomes" id="UP000242515"/>
    </source>
</evidence>